<protein>
    <submittedName>
        <fullName evidence="1">Uncharacterized protein</fullName>
    </submittedName>
</protein>
<proteinExistence type="predicted"/>
<gene>
    <name evidence="1" type="ORF">KXQ929_LOCUS51752</name>
</gene>
<accession>A0A820Q0Y3</accession>
<feature type="non-terminal residue" evidence="1">
    <location>
        <position position="1"/>
    </location>
</feature>
<dbReference type="EMBL" id="CAJOBB010026158">
    <property type="protein sequence ID" value="CAF4413734.1"/>
    <property type="molecule type" value="Genomic_DNA"/>
</dbReference>
<comment type="caution">
    <text evidence="1">The sequence shown here is derived from an EMBL/GenBank/DDBJ whole genome shotgun (WGS) entry which is preliminary data.</text>
</comment>
<sequence length="58" mass="6473">SLLSDVSHVIQHEKDADTVLICQGNHINSVNFQGKPSTNRQTLSELYFDCEVQSLGKK</sequence>
<organism evidence="1 2">
    <name type="scientific">Adineta steineri</name>
    <dbReference type="NCBI Taxonomy" id="433720"/>
    <lineage>
        <taxon>Eukaryota</taxon>
        <taxon>Metazoa</taxon>
        <taxon>Spiralia</taxon>
        <taxon>Gnathifera</taxon>
        <taxon>Rotifera</taxon>
        <taxon>Eurotatoria</taxon>
        <taxon>Bdelloidea</taxon>
        <taxon>Adinetida</taxon>
        <taxon>Adinetidae</taxon>
        <taxon>Adineta</taxon>
    </lineage>
</organism>
<evidence type="ECO:0000313" key="1">
    <source>
        <dbReference type="EMBL" id="CAF4413734.1"/>
    </source>
</evidence>
<name>A0A820Q0Y3_9BILA</name>
<reference evidence="1" key="1">
    <citation type="submission" date="2021-02" db="EMBL/GenBank/DDBJ databases">
        <authorList>
            <person name="Nowell W R."/>
        </authorList>
    </citation>
    <scope>NUCLEOTIDE SEQUENCE</scope>
</reference>
<dbReference type="Proteomes" id="UP000663868">
    <property type="component" value="Unassembled WGS sequence"/>
</dbReference>
<evidence type="ECO:0000313" key="2">
    <source>
        <dbReference type="Proteomes" id="UP000663868"/>
    </source>
</evidence>
<dbReference type="AlphaFoldDB" id="A0A820Q0Y3"/>